<dbReference type="PANTHER" id="PTHR47857">
    <property type="entry name" value="EXPRESSED PROTEIN-RELATED"/>
    <property type="match status" value="1"/>
</dbReference>
<dbReference type="PANTHER" id="PTHR47857:SF1">
    <property type="entry name" value="OS04G0559200 PROTEIN"/>
    <property type="match status" value="1"/>
</dbReference>
<organism evidence="3 4">
    <name type="scientific">Carex littledalei</name>
    <dbReference type="NCBI Taxonomy" id="544730"/>
    <lineage>
        <taxon>Eukaryota</taxon>
        <taxon>Viridiplantae</taxon>
        <taxon>Streptophyta</taxon>
        <taxon>Embryophyta</taxon>
        <taxon>Tracheophyta</taxon>
        <taxon>Spermatophyta</taxon>
        <taxon>Magnoliopsida</taxon>
        <taxon>Liliopsida</taxon>
        <taxon>Poales</taxon>
        <taxon>Cyperaceae</taxon>
        <taxon>Cyperoideae</taxon>
        <taxon>Cariceae</taxon>
        <taxon>Carex</taxon>
        <taxon>Carex subgen. Euthyceras</taxon>
    </lineage>
</organism>
<evidence type="ECO:0000313" key="4">
    <source>
        <dbReference type="Proteomes" id="UP000623129"/>
    </source>
</evidence>
<feature type="region of interest" description="Disordered" evidence="1">
    <location>
        <begin position="245"/>
        <end position="272"/>
    </location>
</feature>
<keyword evidence="4" id="KW-1185">Reference proteome</keyword>
<feature type="region of interest" description="Disordered" evidence="1">
    <location>
        <begin position="366"/>
        <end position="391"/>
    </location>
</feature>
<feature type="domain" description="DUF4378" evidence="2">
    <location>
        <begin position="482"/>
        <end position="625"/>
    </location>
</feature>
<feature type="compositionally biased region" description="Basic and acidic residues" evidence="1">
    <location>
        <begin position="366"/>
        <end position="377"/>
    </location>
</feature>
<protein>
    <submittedName>
        <fullName evidence="3">Protein TRM32</fullName>
    </submittedName>
</protein>
<dbReference type="AlphaFoldDB" id="A0A833R8J3"/>
<accession>A0A833R8J3</accession>
<dbReference type="Proteomes" id="UP000623129">
    <property type="component" value="Unassembled WGS sequence"/>
</dbReference>
<comment type="caution">
    <text evidence="3">The sequence shown here is derived from an EMBL/GenBank/DDBJ whole genome shotgun (WGS) entry which is preliminary data.</text>
</comment>
<dbReference type="EMBL" id="SWLB01000003">
    <property type="protein sequence ID" value="KAF3340255.1"/>
    <property type="molecule type" value="Genomic_DNA"/>
</dbReference>
<dbReference type="Pfam" id="PF14309">
    <property type="entry name" value="DUF4378"/>
    <property type="match status" value="1"/>
</dbReference>
<dbReference type="OrthoDB" id="770239at2759"/>
<evidence type="ECO:0000313" key="3">
    <source>
        <dbReference type="EMBL" id="KAF3340255.1"/>
    </source>
</evidence>
<evidence type="ECO:0000256" key="1">
    <source>
        <dbReference type="SAM" id="MobiDB-lite"/>
    </source>
</evidence>
<dbReference type="InterPro" id="IPR025486">
    <property type="entry name" value="DUF4378"/>
</dbReference>
<evidence type="ECO:0000259" key="2">
    <source>
        <dbReference type="Pfam" id="PF14309"/>
    </source>
</evidence>
<reference evidence="3" key="1">
    <citation type="submission" date="2020-01" db="EMBL/GenBank/DDBJ databases">
        <title>Genome sequence of Kobresia littledalei, the first chromosome-level genome in the family Cyperaceae.</title>
        <authorList>
            <person name="Qu G."/>
        </authorList>
    </citation>
    <scope>NUCLEOTIDE SEQUENCE</scope>
    <source>
        <strain evidence="3">C.B.Clarke</strain>
        <tissue evidence="3">Leaf</tissue>
    </source>
</reference>
<proteinExistence type="predicted"/>
<name>A0A833R8J3_9POAL</name>
<sequence length="633" mass="72817">MFEFRRSPKLISYLNYTDKHAVVDVNAKSKTNGGLHECVDNVNKNTRGAHPSMQSVKTLMEEEMAKLIPESMVTSKNCQNKVSEDKTQVKLEKKLNQEIERPNRPMFPQSPESFDFTNQTDCYDLDSCLSEFSSREIYPKKFAKSNCNSRDSNSIILECLGGLDQSDERSRNHFFWEMEKSKNNQGYSRIVILKPSLSRINSPLDGIDNERGLHHFSLTEIKNKLRKTIIESRKERDLISIEPDVSHNASKVDPLEETGESKTNSTREEAERTAESFSYEMAKMHLIQRVDKIGKNDFKIGREKKSLSSLFSLPDFDSLSSPICTPRKEDDAALLPENSNVMYLEPLEEEYDTDILNRLVGHQRTEDGFKGNTEKPESLQLSEEDDSLNSDDRSIDKLIQSTVPEVFESADVSEEKIEDSCPASLHDEVVQDDIVIVTSRTIKHEELPTQRTIFRLKEFDISSFLNPTYETPILDDKEIQSEFISVVVKASGLCRAGSERWRDDDPLLDSFLYDEIGISYDYSDDSKYLFDLIEEVVNEIRNKFFVTSPWVWSIHKIVQSVPVGEDLIQEVCKGIDLHLKHKFPCTLDQIVAKDMEYRSWMDTRPDIEVIVLEIGDDILDDLLEEAIFDLWFL</sequence>
<gene>
    <name evidence="3" type="ORF">FCM35_KLT16026</name>
</gene>